<gene>
    <name evidence="2" type="ORF">L207DRAFT_536057</name>
</gene>
<organism evidence="2 3">
    <name type="scientific">Hyaloscypha variabilis (strain UAMH 11265 / GT02V1 / F)</name>
    <name type="common">Meliniomyces variabilis</name>
    <dbReference type="NCBI Taxonomy" id="1149755"/>
    <lineage>
        <taxon>Eukaryota</taxon>
        <taxon>Fungi</taxon>
        <taxon>Dikarya</taxon>
        <taxon>Ascomycota</taxon>
        <taxon>Pezizomycotina</taxon>
        <taxon>Leotiomycetes</taxon>
        <taxon>Helotiales</taxon>
        <taxon>Hyaloscyphaceae</taxon>
        <taxon>Hyaloscypha</taxon>
        <taxon>Hyaloscypha variabilis</taxon>
    </lineage>
</organism>
<evidence type="ECO:0008006" key="4">
    <source>
        <dbReference type="Google" id="ProtNLM"/>
    </source>
</evidence>
<reference evidence="2 3" key="1">
    <citation type="submission" date="2016-04" db="EMBL/GenBank/DDBJ databases">
        <title>A degradative enzymes factory behind the ericoid mycorrhizal symbiosis.</title>
        <authorList>
            <consortium name="DOE Joint Genome Institute"/>
            <person name="Martino E."/>
            <person name="Morin E."/>
            <person name="Grelet G."/>
            <person name="Kuo A."/>
            <person name="Kohler A."/>
            <person name="Daghino S."/>
            <person name="Barry K."/>
            <person name="Choi C."/>
            <person name="Cichocki N."/>
            <person name="Clum A."/>
            <person name="Copeland A."/>
            <person name="Hainaut M."/>
            <person name="Haridas S."/>
            <person name="Labutti K."/>
            <person name="Lindquist E."/>
            <person name="Lipzen A."/>
            <person name="Khouja H.-R."/>
            <person name="Murat C."/>
            <person name="Ohm R."/>
            <person name="Olson A."/>
            <person name="Spatafora J."/>
            <person name="Veneault-Fourrey C."/>
            <person name="Henrissat B."/>
            <person name="Grigoriev I."/>
            <person name="Martin F."/>
            <person name="Perotto S."/>
        </authorList>
    </citation>
    <scope>NUCLEOTIDE SEQUENCE [LARGE SCALE GENOMIC DNA]</scope>
    <source>
        <strain evidence="2 3">F</strain>
    </source>
</reference>
<evidence type="ECO:0000313" key="3">
    <source>
        <dbReference type="Proteomes" id="UP000235786"/>
    </source>
</evidence>
<dbReference type="InterPro" id="IPR036047">
    <property type="entry name" value="F-box-like_dom_sf"/>
</dbReference>
<name>A0A2J6R2L4_HYAVF</name>
<evidence type="ECO:0000313" key="2">
    <source>
        <dbReference type="EMBL" id="PMD32764.1"/>
    </source>
</evidence>
<dbReference type="OrthoDB" id="3544784at2759"/>
<evidence type="ECO:0000256" key="1">
    <source>
        <dbReference type="SAM" id="MobiDB-lite"/>
    </source>
</evidence>
<sequence>MAIKMANENGSSSAVAKKSRASTNHIPSRIESLPTEMHHTLLDFLDPTTSAALAIACPTFYQLHRNRHGSVPLTMIEEKSAGVVFHGSLHELLADWMGKEGVELKFSRYNQLFVSIERWDELDEAMWSDGWESS</sequence>
<keyword evidence="3" id="KW-1185">Reference proteome</keyword>
<feature type="region of interest" description="Disordered" evidence="1">
    <location>
        <begin position="1"/>
        <end position="23"/>
    </location>
</feature>
<dbReference type="Proteomes" id="UP000235786">
    <property type="component" value="Unassembled WGS sequence"/>
</dbReference>
<protein>
    <recommendedName>
        <fullName evidence="4">F-box domain-containing protein</fullName>
    </recommendedName>
</protein>
<accession>A0A2J6R2L4</accession>
<dbReference type="EMBL" id="KZ613958">
    <property type="protein sequence ID" value="PMD32764.1"/>
    <property type="molecule type" value="Genomic_DNA"/>
</dbReference>
<proteinExistence type="predicted"/>
<dbReference type="AlphaFoldDB" id="A0A2J6R2L4"/>
<dbReference type="SUPFAM" id="SSF81383">
    <property type="entry name" value="F-box domain"/>
    <property type="match status" value="1"/>
</dbReference>